<evidence type="ECO:0000259" key="1">
    <source>
        <dbReference type="Pfam" id="PF02698"/>
    </source>
</evidence>
<organism evidence="2 3">
    <name type="scientific">Jiangella alba</name>
    <dbReference type="NCBI Taxonomy" id="561176"/>
    <lineage>
        <taxon>Bacteria</taxon>
        <taxon>Bacillati</taxon>
        <taxon>Actinomycetota</taxon>
        <taxon>Actinomycetes</taxon>
        <taxon>Jiangellales</taxon>
        <taxon>Jiangellaceae</taxon>
        <taxon>Jiangella</taxon>
    </lineage>
</organism>
<reference evidence="3" key="1">
    <citation type="submission" date="2016-10" db="EMBL/GenBank/DDBJ databases">
        <authorList>
            <person name="Varghese N."/>
            <person name="Submissions S."/>
        </authorList>
    </citation>
    <scope>NUCLEOTIDE SEQUENCE [LARGE SCALE GENOMIC DNA]</scope>
    <source>
        <strain evidence="3">DSM 45237</strain>
    </source>
</reference>
<keyword evidence="3" id="KW-1185">Reference proteome</keyword>
<dbReference type="Pfam" id="PF02698">
    <property type="entry name" value="DUF218"/>
    <property type="match status" value="1"/>
</dbReference>
<dbReference type="PANTHER" id="PTHR30336">
    <property type="entry name" value="INNER MEMBRANE PROTEIN, PROBABLE PERMEASE"/>
    <property type="match status" value="1"/>
</dbReference>
<dbReference type="CDD" id="cd06259">
    <property type="entry name" value="YdcF-like"/>
    <property type="match status" value="1"/>
</dbReference>
<accession>A0A1H5PKS5</accession>
<name>A0A1H5PKS5_9ACTN</name>
<feature type="domain" description="DUF218" evidence="1">
    <location>
        <begin position="47"/>
        <end position="149"/>
    </location>
</feature>
<dbReference type="EMBL" id="FNUC01000004">
    <property type="protein sequence ID" value="SEF14410.1"/>
    <property type="molecule type" value="Genomic_DNA"/>
</dbReference>
<dbReference type="InterPro" id="IPR014729">
    <property type="entry name" value="Rossmann-like_a/b/a_fold"/>
</dbReference>
<dbReference type="InterPro" id="IPR051599">
    <property type="entry name" value="Cell_Envelope_Assoc"/>
</dbReference>
<dbReference type="InterPro" id="IPR003848">
    <property type="entry name" value="DUF218"/>
</dbReference>
<dbReference type="PANTHER" id="PTHR30336:SF20">
    <property type="entry name" value="DUF218 DOMAIN-CONTAINING PROTEIN"/>
    <property type="match status" value="1"/>
</dbReference>
<evidence type="ECO:0000313" key="2">
    <source>
        <dbReference type="EMBL" id="SEF14410.1"/>
    </source>
</evidence>
<dbReference type="OrthoDB" id="2216870at2"/>
<dbReference type="GO" id="GO:0005886">
    <property type="term" value="C:plasma membrane"/>
    <property type="evidence" value="ECO:0007669"/>
    <property type="project" value="TreeGrafter"/>
</dbReference>
<proteinExistence type="predicted"/>
<dbReference type="Gene3D" id="3.40.50.620">
    <property type="entry name" value="HUPs"/>
    <property type="match status" value="1"/>
</dbReference>
<dbReference type="STRING" id="561176.SAMN04488561_4629"/>
<dbReference type="AlphaFoldDB" id="A0A1H5PKS5"/>
<evidence type="ECO:0000313" key="3">
    <source>
        <dbReference type="Proteomes" id="UP000181980"/>
    </source>
</evidence>
<protein>
    <submittedName>
        <fullName evidence="2">Uncharacterized SAM-binding protein YcdF, DUF218 family</fullName>
    </submittedName>
</protein>
<dbReference type="RefSeq" id="WP_069109454.1">
    <property type="nucleotide sequence ID" value="NZ_FNUC01000004.1"/>
</dbReference>
<sequence length="221" mass="24840">MSADRPGLPDHVLADAQILWDYHQLHHELRPTDVGIGLGSHDPGVPDHTADLYHRGMFPLIVFTGANAPTTIDLYPDGEAVHYARRAVELGVPADAILIEPRATNTAENLIFTRQLLAEHGITPQAVTLITRPYQQRRAYATCRKQWPDVDVICSSQPQTFRNYLDTINDDDRVINMLVGDTQRITLYAERAYALPQPIPASIQRAYEHLIRLGFDSRLVT</sequence>
<gene>
    <name evidence="2" type="ORF">SAMN04488561_4629</name>
</gene>
<dbReference type="Proteomes" id="UP000181980">
    <property type="component" value="Unassembled WGS sequence"/>
</dbReference>